<dbReference type="GO" id="GO:0021849">
    <property type="term" value="P:neuroblast division in subventricular zone"/>
    <property type="evidence" value="ECO:0007669"/>
    <property type="project" value="TreeGrafter"/>
</dbReference>
<sequence>SPTGVPSPQDDYHKLLTKYAEAENTIDQLRLGARVSLFSDPPQPSRSLAVGTVGSGSRVLTLSMPQARTAALGMAAAPATAPASAGAAPGPSERGGSPQPRSPRVPGGGCPTCPGPCCCPGPRLTRALAGQSRRLQAQVESFESWMRAGTSTPSEQLQRMRMLKDVQDALEREYLRARQQLPEAAGGFDPDRAVEGEIYRLGLRLEGLKERLEPGGRRQPLPETLPQPCCPPAPPALVEDPRGTAGDSEGVPGGLPWPLWHKQRQVEEDFGDLLEQYKHFKSLPESLSLEQLSLAESGSQGEVDAPTAGHGGPSKVPCRTRSLEEGPNLETLPLHLSERRAATLPPRGPPNLGETRGVSPATAEEPPASAKPSLGVPGPPRVPLSLRSSGTGGAAPQHGPRKVRPWGCGSPPESTPRTSRGLGTHPALPVPLQEQRIVSPETDSGFVGSEASRVSPPVHTPEHHPPGPGTPGSLGLSIAIPSTLRTPRKRVATPLPSETALMGIYPPAGTGGPRLPPSSPSQSSSPPRWAESAGSELGPEPDGDSSEYTGLARDRDLGGPGSLCSHSSPAHTDSEVGDRSCASAGGHPPAMGRSPTSPLPSPETPSPTLLSPELPSLDSAHCDLLGSRLERDQAIRELQDEVWRLRRRLEESLRRSRSYPEGKATPRDTPARRQPGASGPSSPQGAAPPGDPSPPARGRVAPGVTPMRRGRSASLPRGRPELELGKWEPTGVGTEGTRSSLHATATAPPQMQQGVLGLRDRTRYQAGTPRATPAPREEPGTSGCPRCHRGRTASAGFGGGDAPRQPQHSTPRSTSCPTCRAPMGPSVPGSGDRATHAEHGPGGSCPPGPHAGAEKPEQPGIWYLAATPAATTATICLAPIPLVPYVPSVL</sequence>
<comment type="caution">
    <text evidence="2">The sequence shown here is derived from an EMBL/GenBank/DDBJ whole genome shotgun (WGS) entry which is preliminary data.</text>
</comment>
<protein>
    <submittedName>
        <fullName evidence="2">AKNA factor</fullName>
    </submittedName>
</protein>
<feature type="region of interest" description="Disordered" evidence="1">
    <location>
        <begin position="212"/>
        <end position="257"/>
    </location>
</feature>
<feature type="non-terminal residue" evidence="2">
    <location>
        <position position="890"/>
    </location>
</feature>
<dbReference type="InterPro" id="IPR052655">
    <property type="entry name" value="AKNA_Centrosome-Trans_reg"/>
</dbReference>
<dbReference type="GO" id="GO:0005813">
    <property type="term" value="C:centrosome"/>
    <property type="evidence" value="ECO:0007669"/>
    <property type="project" value="TreeGrafter"/>
</dbReference>
<feature type="compositionally biased region" description="Basic and acidic residues" evidence="1">
    <location>
        <begin position="649"/>
        <end position="671"/>
    </location>
</feature>
<feature type="compositionally biased region" description="Polar residues" evidence="1">
    <location>
        <begin position="806"/>
        <end position="817"/>
    </location>
</feature>
<dbReference type="EMBL" id="VZRG01003122">
    <property type="protein sequence ID" value="NWT60401.1"/>
    <property type="molecule type" value="Genomic_DNA"/>
</dbReference>
<dbReference type="GO" id="GO:0001837">
    <property type="term" value="P:epithelial to mesenchymal transition"/>
    <property type="evidence" value="ECO:0007669"/>
    <property type="project" value="TreeGrafter"/>
</dbReference>
<proteinExistence type="predicted"/>
<reference evidence="2 3" key="1">
    <citation type="submission" date="2019-09" db="EMBL/GenBank/DDBJ databases">
        <title>Bird 10,000 Genomes (B10K) Project - Family phase.</title>
        <authorList>
            <person name="Zhang G."/>
        </authorList>
    </citation>
    <scope>NUCLEOTIDE SEQUENCE [LARGE SCALE GENOMIC DNA]</scope>
    <source>
        <strain evidence="2">B10K-DU-002-60</strain>
        <tissue evidence="2">Muscle</tissue>
    </source>
</reference>
<feature type="compositionally biased region" description="Polar residues" evidence="1">
    <location>
        <begin position="736"/>
        <end position="747"/>
    </location>
</feature>
<dbReference type="PANTHER" id="PTHR21510">
    <property type="entry name" value="AKNA DOMAIN-CONTAINING PROTEIN"/>
    <property type="match status" value="1"/>
</dbReference>
<dbReference type="GO" id="GO:0060234">
    <property type="term" value="P:neuroblast delamination"/>
    <property type="evidence" value="ECO:0007669"/>
    <property type="project" value="TreeGrafter"/>
</dbReference>
<feature type="region of interest" description="Disordered" evidence="1">
    <location>
        <begin position="295"/>
        <end position="619"/>
    </location>
</feature>
<feature type="compositionally biased region" description="Low complexity" evidence="1">
    <location>
        <begin position="672"/>
        <end position="688"/>
    </location>
</feature>
<feature type="region of interest" description="Disordered" evidence="1">
    <location>
        <begin position="81"/>
        <end position="108"/>
    </location>
</feature>
<dbReference type="PANTHER" id="PTHR21510:SF15">
    <property type="entry name" value="MICROTUBULE ORGANIZATION PROTEIN AKNA"/>
    <property type="match status" value="1"/>
</dbReference>
<dbReference type="Proteomes" id="UP000532437">
    <property type="component" value="Unassembled WGS sequence"/>
</dbReference>
<dbReference type="AlphaFoldDB" id="A0A7K5PZ85"/>
<gene>
    <name evidence="2" type="primary">Akna</name>
    <name evidence="2" type="ORF">ERYMCC_R15951</name>
</gene>
<keyword evidence="3" id="KW-1185">Reference proteome</keyword>
<feature type="region of interest" description="Disordered" evidence="1">
    <location>
        <begin position="766"/>
        <end position="859"/>
    </location>
</feature>
<organism evidence="2 3">
    <name type="scientific">Erythrocercus mccallii</name>
    <dbReference type="NCBI Taxonomy" id="107208"/>
    <lineage>
        <taxon>Eukaryota</taxon>
        <taxon>Metazoa</taxon>
        <taxon>Chordata</taxon>
        <taxon>Craniata</taxon>
        <taxon>Vertebrata</taxon>
        <taxon>Euteleostomi</taxon>
        <taxon>Archelosauria</taxon>
        <taxon>Archosauria</taxon>
        <taxon>Dinosauria</taxon>
        <taxon>Saurischia</taxon>
        <taxon>Theropoda</taxon>
        <taxon>Coelurosauria</taxon>
        <taxon>Aves</taxon>
        <taxon>Neognathae</taxon>
        <taxon>Neoaves</taxon>
        <taxon>Telluraves</taxon>
        <taxon>Australaves</taxon>
        <taxon>Passeriformes</taxon>
        <taxon>Corvoidea</taxon>
        <taxon>Dicruridae</taxon>
        <taxon>Erythrocercus</taxon>
    </lineage>
</organism>
<name>A0A7K5PZ85_9CORV</name>
<evidence type="ECO:0000313" key="2">
    <source>
        <dbReference type="EMBL" id="NWT60401.1"/>
    </source>
</evidence>
<feature type="compositionally biased region" description="Pro residues" evidence="1">
    <location>
        <begin position="223"/>
        <end position="235"/>
    </location>
</feature>
<feature type="non-terminal residue" evidence="2">
    <location>
        <position position="1"/>
    </location>
</feature>
<feature type="compositionally biased region" description="Low complexity" evidence="1">
    <location>
        <begin position="606"/>
        <end position="617"/>
    </location>
</feature>
<feature type="compositionally biased region" description="Low complexity" evidence="1">
    <location>
        <begin position="359"/>
        <end position="373"/>
    </location>
</feature>
<evidence type="ECO:0000313" key="3">
    <source>
        <dbReference type="Proteomes" id="UP000532437"/>
    </source>
</evidence>
<feature type="region of interest" description="Disordered" evidence="1">
    <location>
        <begin position="649"/>
        <end position="747"/>
    </location>
</feature>
<accession>A0A7K5PZ85</accession>
<evidence type="ECO:0000256" key="1">
    <source>
        <dbReference type="SAM" id="MobiDB-lite"/>
    </source>
</evidence>
<feature type="compositionally biased region" description="Low complexity" evidence="1">
    <location>
        <begin position="81"/>
        <end position="98"/>
    </location>
</feature>